<keyword evidence="3" id="KW-1185">Reference proteome</keyword>
<evidence type="ECO:0000313" key="2">
    <source>
        <dbReference type="EMBL" id="KAG2099877.1"/>
    </source>
</evidence>
<reference evidence="2" key="1">
    <citation type="journal article" date="2020" name="New Phytol.">
        <title>Comparative genomics reveals dynamic genome evolution in host specialist ectomycorrhizal fungi.</title>
        <authorList>
            <person name="Lofgren L.A."/>
            <person name="Nguyen N.H."/>
            <person name="Vilgalys R."/>
            <person name="Ruytinx J."/>
            <person name="Liao H.L."/>
            <person name="Branco S."/>
            <person name="Kuo A."/>
            <person name="LaButti K."/>
            <person name="Lipzen A."/>
            <person name="Andreopoulos W."/>
            <person name="Pangilinan J."/>
            <person name="Riley R."/>
            <person name="Hundley H."/>
            <person name="Na H."/>
            <person name="Barry K."/>
            <person name="Grigoriev I.V."/>
            <person name="Stajich J.E."/>
            <person name="Kennedy P.G."/>
        </authorList>
    </citation>
    <scope>NUCLEOTIDE SEQUENCE</scope>
    <source>
        <strain evidence="2">FC423</strain>
    </source>
</reference>
<dbReference type="Proteomes" id="UP000823399">
    <property type="component" value="Unassembled WGS sequence"/>
</dbReference>
<evidence type="ECO:0000256" key="1">
    <source>
        <dbReference type="SAM" id="MobiDB-lite"/>
    </source>
</evidence>
<comment type="caution">
    <text evidence="2">The sequence shown here is derived from an EMBL/GenBank/DDBJ whole genome shotgun (WGS) entry which is preliminary data.</text>
</comment>
<dbReference type="AlphaFoldDB" id="A0A9P7JQS8"/>
<sequence>MTEIKRSSGESVGTEKNKSVEELVDSDKSYQAGTNVGLVSGAKIVDNLKKNSDMDPEKYRKRRGSGVRRHGIDAYTVIIIAKYLAQDGHVKTKTKEKLANAEDHKMCSRDSDYDDDYQEKTDSRANPKLTGRGESTEGDNAFYLFDNKR</sequence>
<feature type="region of interest" description="Disordered" evidence="1">
    <location>
        <begin position="1"/>
        <end position="27"/>
    </location>
</feature>
<accession>A0A9P7JQS8</accession>
<evidence type="ECO:0000313" key="3">
    <source>
        <dbReference type="Proteomes" id="UP000823399"/>
    </source>
</evidence>
<name>A0A9P7JQS8_9AGAM</name>
<feature type="region of interest" description="Disordered" evidence="1">
    <location>
        <begin position="91"/>
        <end position="149"/>
    </location>
</feature>
<dbReference type="GeneID" id="64696264"/>
<dbReference type="EMBL" id="JABBWM010000056">
    <property type="protein sequence ID" value="KAG2099877.1"/>
    <property type="molecule type" value="Genomic_DNA"/>
</dbReference>
<dbReference type="OrthoDB" id="2131339at2759"/>
<proteinExistence type="predicted"/>
<gene>
    <name evidence="2" type="ORF">F5147DRAFT_655712</name>
</gene>
<protein>
    <submittedName>
        <fullName evidence="2">Uncharacterized protein</fullName>
    </submittedName>
</protein>
<dbReference type="RefSeq" id="XP_041289360.1">
    <property type="nucleotide sequence ID" value="XM_041434005.1"/>
</dbReference>
<feature type="compositionally biased region" description="Basic and acidic residues" evidence="1">
    <location>
        <begin position="91"/>
        <end position="111"/>
    </location>
</feature>
<organism evidence="2 3">
    <name type="scientific">Suillus discolor</name>
    <dbReference type="NCBI Taxonomy" id="1912936"/>
    <lineage>
        <taxon>Eukaryota</taxon>
        <taxon>Fungi</taxon>
        <taxon>Dikarya</taxon>
        <taxon>Basidiomycota</taxon>
        <taxon>Agaricomycotina</taxon>
        <taxon>Agaricomycetes</taxon>
        <taxon>Agaricomycetidae</taxon>
        <taxon>Boletales</taxon>
        <taxon>Suillineae</taxon>
        <taxon>Suillaceae</taxon>
        <taxon>Suillus</taxon>
    </lineage>
</organism>